<evidence type="ECO:0000259" key="4">
    <source>
        <dbReference type="Pfam" id="PF13458"/>
    </source>
</evidence>
<dbReference type="PANTHER" id="PTHR30483:SF38">
    <property type="entry name" value="BLR7848 PROTEIN"/>
    <property type="match status" value="1"/>
</dbReference>
<evidence type="ECO:0000313" key="5">
    <source>
        <dbReference type="EMBL" id="ABH00511.1"/>
    </source>
</evidence>
<accession>Q0RW25</accession>
<organism evidence="5 6">
    <name type="scientific">Rhodococcus jostii (strain RHA1)</name>
    <dbReference type="NCBI Taxonomy" id="101510"/>
    <lineage>
        <taxon>Bacteria</taxon>
        <taxon>Bacillati</taxon>
        <taxon>Actinomycetota</taxon>
        <taxon>Actinomycetes</taxon>
        <taxon>Mycobacteriales</taxon>
        <taxon>Nocardiaceae</taxon>
        <taxon>Rhodococcus</taxon>
    </lineage>
</organism>
<dbReference type="HOGENOM" id="CLU_675698_0_0_11"/>
<dbReference type="InterPro" id="IPR028081">
    <property type="entry name" value="Leu-bd"/>
</dbReference>
<dbReference type="RefSeq" id="WP_011600148.1">
    <property type="nucleotide sequence ID" value="NC_008270.1"/>
</dbReference>
<gene>
    <name evidence="5" type="ordered locus">RHA1_ro10322</name>
</gene>
<name>Q0RW25_RHOJR</name>
<dbReference type="Pfam" id="PF13458">
    <property type="entry name" value="Peripla_BP_6"/>
    <property type="match status" value="1"/>
</dbReference>
<dbReference type="PANTHER" id="PTHR30483">
    <property type="entry name" value="LEUCINE-SPECIFIC-BINDING PROTEIN"/>
    <property type="match status" value="1"/>
</dbReference>
<geneLocation type="plasmid" evidence="5 6">
    <name>pRHL2</name>
</geneLocation>
<dbReference type="InterPro" id="IPR028082">
    <property type="entry name" value="Peripla_BP_I"/>
</dbReference>
<proteinExistence type="inferred from homology"/>
<feature type="chain" id="PRO_5039426436" evidence="3">
    <location>
        <begin position="33"/>
        <end position="410"/>
    </location>
</feature>
<sequence length="410" mass="42423">MPLPRFSPTRRLAMRRYGLVAMTMVALSAVLAACGGGAGSNDPNGSTVKIGVLANVTGTVGKQEGGATRVLEAWARNVNARGGIGGREVELVIKDTRADAPTTAAAAEEFIADESVVGVFSLTFSTEGSVGQQIADSDLPVVGGAGFNPKVWGALPNWYGITTSFPNVTGIQVWAAAEAGATKLSQISCAEDPSCVASESTFKSAVDEVGASYAGLVKVAATAPNYTAECLAIADRGADFIQLGLAEAIAPRVAEDCIRQGYTGSFGASSNSLTGTLTSVPGIQLNGGLNAFPWFMESPAAQNYRDVMAAQKVSEDDWSSTPATAAWASAKLFEKTMSGVVSGTTITRDTVQDAYGAIKDETLDGLLPQPVTFTRGEPSPRIDCAWLYKLENGTLVTSGEPQCSAPKIAS</sequence>
<dbReference type="Proteomes" id="UP000008710">
    <property type="component" value="Plasmid pRHL2"/>
</dbReference>
<evidence type="ECO:0000256" key="2">
    <source>
        <dbReference type="ARBA" id="ARBA00022729"/>
    </source>
</evidence>
<feature type="signal peptide" evidence="3">
    <location>
        <begin position="1"/>
        <end position="32"/>
    </location>
</feature>
<reference evidence="6" key="1">
    <citation type="journal article" date="2006" name="Proc. Natl. Acad. Sci. U.S.A.">
        <title>The complete genome of Rhodococcus sp. RHA1 provides insights into a catabolic powerhouse.</title>
        <authorList>
            <person name="McLeod M.P."/>
            <person name="Warren R.L."/>
            <person name="Hsiao W.W.L."/>
            <person name="Araki N."/>
            <person name="Myhre M."/>
            <person name="Fernandes C."/>
            <person name="Miyazawa D."/>
            <person name="Wong W."/>
            <person name="Lillquist A.L."/>
            <person name="Wang D."/>
            <person name="Dosanjh M."/>
            <person name="Hara H."/>
            <person name="Petrescu A."/>
            <person name="Morin R.D."/>
            <person name="Yang G."/>
            <person name="Stott J.M."/>
            <person name="Schein J.E."/>
            <person name="Shin H."/>
            <person name="Smailus D."/>
            <person name="Siddiqui A.S."/>
            <person name="Marra M.A."/>
            <person name="Jones S.J.M."/>
            <person name="Holt R."/>
            <person name="Brinkman F.S.L."/>
            <person name="Miyauchi K."/>
            <person name="Fukuda M."/>
            <person name="Davies J.E."/>
            <person name="Mohn W.W."/>
            <person name="Eltis L.D."/>
        </authorList>
    </citation>
    <scope>NUCLEOTIDE SEQUENCE [LARGE SCALE GENOMIC DNA]</scope>
    <source>
        <strain evidence="6">RHA1</strain>
    </source>
</reference>
<dbReference type="KEGG" id="rha:RHA1_ro10322"/>
<keyword evidence="2 3" id="KW-0732">Signal</keyword>
<feature type="domain" description="Leucine-binding protein" evidence="4">
    <location>
        <begin position="47"/>
        <end position="392"/>
    </location>
</feature>
<evidence type="ECO:0000313" key="6">
    <source>
        <dbReference type="Proteomes" id="UP000008710"/>
    </source>
</evidence>
<dbReference type="CDD" id="cd06341">
    <property type="entry name" value="PBP1_ABC_ligand_binding-like"/>
    <property type="match status" value="1"/>
</dbReference>
<evidence type="ECO:0000256" key="3">
    <source>
        <dbReference type="SAM" id="SignalP"/>
    </source>
</evidence>
<protein>
    <submittedName>
        <fullName evidence="5">Possible ABC transporter substrate-binding subunit</fullName>
    </submittedName>
</protein>
<dbReference type="PATRIC" id="fig|101510.16.peg.8716"/>
<comment type="similarity">
    <text evidence="1">Belongs to the leucine-binding protein family.</text>
</comment>
<keyword evidence="5" id="KW-0614">Plasmid</keyword>
<dbReference type="SUPFAM" id="SSF53822">
    <property type="entry name" value="Periplasmic binding protein-like I"/>
    <property type="match status" value="1"/>
</dbReference>
<dbReference type="InterPro" id="IPR051010">
    <property type="entry name" value="BCAA_transport"/>
</dbReference>
<evidence type="ECO:0000256" key="1">
    <source>
        <dbReference type="ARBA" id="ARBA00010062"/>
    </source>
</evidence>
<dbReference type="PROSITE" id="PS51257">
    <property type="entry name" value="PROKAR_LIPOPROTEIN"/>
    <property type="match status" value="1"/>
</dbReference>
<dbReference type="OrthoDB" id="4482263at2"/>
<dbReference type="EMBL" id="CP000433">
    <property type="protein sequence ID" value="ABH00511.1"/>
    <property type="molecule type" value="Genomic_DNA"/>
</dbReference>
<dbReference type="Gene3D" id="3.40.50.2300">
    <property type="match status" value="2"/>
</dbReference>
<dbReference type="AlphaFoldDB" id="Q0RW25"/>